<feature type="region of interest" description="Disordered" evidence="1">
    <location>
        <begin position="1"/>
        <end position="23"/>
    </location>
</feature>
<dbReference type="KEGG" id="pseg:D3H65_18815"/>
<organism evidence="2 3">
    <name type="scientific">Paraflavitalea soli</name>
    <dbReference type="NCBI Taxonomy" id="2315862"/>
    <lineage>
        <taxon>Bacteria</taxon>
        <taxon>Pseudomonadati</taxon>
        <taxon>Bacteroidota</taxon>
        <taxon>Chitinophagia</taxon>
        <taxon>Chitinophagales</taxon>
        <taxon>Chitinophagaceae</taxon>
        <taxon>Paraflavitalea</taxon>
    </lineage>
</organism>
<evidence type="ECO:0000313" key="2">
    <source>
        <dbReference type="EMBL" id="AXY75906.1"/>
    </source>
</evidence>
<proteinExistence type="predicted"/>
<evidence type="ECO:0000313" key="3">
    <source>
        <dbReference type="Proteomes" id="UP000263900"/>
    </source>
</evidence>
<reference evidence="2 3" key="1">
    <citation type="submission" date="2018-09" db="EMBL/GenBank/DDBJ databases">
        <title>Genome sequencing of strain 6GH32-13.</title>
        <authorList>
            <person name="Weon H.-Y."/>
            <person name="Heo J."/>
            <person name="Kwon S.-W."/>
        </authorList>
    </citation>
    <scope>NUCLEOTIDE SEQUENCE [LARGE SCALE GENOMIC DNA]</scope>
    <source>
        <strain evidence="2 3">5GH32-13</strain>
    </source>
</reference>
<evidence type="ECO:0000256" key="1">
    <source>
        <dbReference type="SAM" id="MobiDB-lite"/>
    </source>
</evidence>
<keyword evidence="3" id="KW-1185">Reference proteome</keyword>
<dbReference type="RefSeq" id="WP_119051787.1">
    <property type="nucleotide sequence ID" value="NZ_CP032157.1"/>
</dbReference>
<dbReference type="OrthoDB" id="678951at2"/>
<gene>
    <name evidence="2" type="ORF">D3H65_18815</name>
</gene>
<dbReference type="AlphaFoldDB" id="A0A3B7MSG6"/>
<protein>
    <submittedName>
        <fullName evidence="2">Uncharacterized protein</fullName>
    </submittedName>
</protein>
<feature type="compositionally biased region" description="Basic residues" evidence="1">
    <location>
        <begin position="1"/>
        <end position="13"/>
    </location>
</feature>
<dbReference type="EMBL" id="CP032157">
    <property type="protein sequence ID" value="AXY75906.1"/>
    <property type="molecule type" value="Genomic_DNA"/>
</dbReference>
<dbReference type="Proteomes" id="UP000263900">
    <property type="component" value="Chromosome"/>
</dbReference>
<name>A0A3B7MSG6_9BACT</name>
<sequence length="192" mass="21151">MALKKKTSKKAVKKAPPPKAAAPKKAVKAAAKAIKTAPVLRSKGSHVVYIDSRFFFPSESNLGYIDHFQEGRQTVTTGTALVAALPLPVNAVIKSVTVYYKNTSTEDMQFFILKKSIDHHCPSGEVEVTIDFLPPATLAPDNFVAKFIDHFDAGGLIKDKYLYFIEVYGTGKPSEKDVRLLRGIRIDYTYVG</sequence>
<accession>A0A3B7MSG6</accession>